<feature type="domain" description="Regulatory protein YycH" evidence="2">
    <location>
        <begin position="7"/>
        <end position="466"/>
    </location>
</feature>
<dbReference type="AlphaFoldDB" id="A0A1M4WX34"/>
<reference evidence="3 4" key="1">
    <citation type="submission" date="2016-11" db="EMBL/GenBank/DDBJ databases">
        <authorList>
            <person name="Jaros S."/>
            <person name="Januszkiewicz K."/>
            <person name="Wedrychowicz H."/>
        </authorList>
    </citation>
    <scope>NUCLEOTIDE SEQUENCE [LARGE SCALE GENOMIC DNA]</scope>
    <source>
        <strain evidence="3 4">DSM 44666</strain>
    </source>
</reference>
<dbReference type="CDD" id="cd15787">
    <property type="entry name" value="YycH_N"/>
    <property type="match status" value="1"/>
</dbReference>
<feature type="transmembrane region" description="Helical" evidence="1">
    <location>
        <begin position="12"/>
        <end position="30"/>
    </location>
</feature>
<dbReference type="STRING" id="112248.SAMN05444392_10410"/>
<keyword evidence="1" id="KW-0472">Membrane</keyword>
<keyword evidence="4" id="KW-1185">Reference proteome</keyword>
<gene>
    <name evidence="3" type="ORF">SAMN05444392_10410</name>
</gene>
<dbReference type="InterPro" id="IPR009996">
    <property type="entry name" value="YycH"/>
</dbReference>
<dbReference type="Pfam" id="PF07435">
    <property type="entry name" value="YycH"/>
    <property type="match status" value="1"/>
</dbReference>
<evidence type="ECO:0000259" key="2">
    <source>
        <dbReference type="Pfam" id="PF07435"/>
    </source>
</evidence>
<evidence type="ECO:0000256" key="1">
    <source>
        <dbReference type="SAM" id="Phobius"/>
    </source>
</evidence>
<dbReference type="Gene3D" id="3.30.310.160">
    <property type="entry name" value="YycH protein, domain 2"/>
    <property type="match status" value="1"/>
</dbReference>
<dbReference type="Proteomes" id="UP000184476">
    <property type="component" value="Unassembled WGS sequence"/>
</dbReference>
<keyword evidence="1" id="KW-0812">Transmembrane</keyword>
<keyword evidence="1" id="KW-1133">Transmembrane helix</keyword>
<evidence type="ECO:0000313" key="3">
    <source>
        <dbReference type="EMBL" id="SHE85758.1"/>
    </source>
</evidence>
<proteinExistence type="predicted"/>
<dbReference type="RefSeq" id="WP_073154417.1">
    <property type="nucleotide sequence ID" value="NZ_FQVL01000004.1"/>
</dbReference>
<organism evidence="3 4">
    <name type="scientific">Seinonella peptonophila</name>
    <dbReference type="NCBI Taxonomy" id="112248"/>
    <lineage>
        <taxon>Bacteria</taxon>
        <taxon>Bacillati</taxon>
        <taxon>Bacillota</taxon>
        <taxon>Bacilli</taxon>
        <taxon>Bacillales</taxon>
        <taxon>Thermoactinomycetaceae</taxon>
        <taxon>Seinonella</taxon>
    </lineage>
</organism>
<dbReference type="InterPro" id="IPR042274">
    <property type="entry name" value="YycH/YycI_2"/>
</dbReference>
<accession>A0A1M4WX34</accession>
<protein>
    <submittedName>
        <fullName evidence="3">Two-component signal transduction system YycFG, regulatory protein YycH</fullName>
    </submittedName>
</protein>
<evidence type="ECO:0000313" key="4">
    <source>
        <dbReference type="Proteomes" id="UP000184476"/>
    </source>
</evidence>
<sequence length="472" mass="55045">MNQRYLERIKSTILVFLVLLSFVLTGYLWYSAPSYEENRDDDYIQPPYIGSEKDNDISTYDLTQPQQIIAHRTGQHLLIHSNEKVFQELYNMVRGVSLVDFTVVQPTPEDWNRYYNQSQASELQFPNGCTVGQLDTFFQRTTLRDESTLQALSQINRLGFFTDSKSNRVWMWFFSDDAQQVVQARVDNLTPTQLQTALNQVMPNRNPLVIPVPTNEKAPWDPMNKNIPFSHMLYLPTAPLRVNSFAYDFRTIDINTMKQWLFKDPYVTPIQLNNDELLYMYNSQDQNIYSDQIINYRKKQGMMTYTNSPTPTEKPRMLIREELNLINQFMQLHRGWTGSYVLDQLTSDKQVNTYLFRMLLRGFPVYWENEQPGNQPNTIELSVTQNSVSKYSRSLILLTGSTPEQKPNLLPAHDQLLDQLKKKKVSLASISSIYPALMGAQRNEQHILLQPVWVVKYTDGKIETISAEKEER</sequence>
<name>A0A1M4WX34_9BACL</name>
<dbReference type="EMBL" id="FQVL01000004">
    <property type="protein sequence ID" value="SHE85758.1"/>
    <property type="molecule type" value="Genomic_DNA"/>
</dbReference>
<dbReference type="OrthoDB" id="2382185at2"/>